<dbReference type="AlphaFoldDB" id="A0A143HJQ0"/>
<accession>A0A143HJQ0</accession>
<reference evidence="2" key="1">
    <citation type="submission" date="2016-03" db="EMBL/GenBank/DDBJ databases">
        <authorList>
            <person name="Lee Y.-S."/>
            <person name="Choi Y.-L."/>
        </authorList>
    </citation>
    <scope>NUCLEOTIDE SEQUENCE [LARGE SCALE GENOMIC DNA]</scope>
    <source>
        <strain evidence="2">DAU221</strain>
    </source>
</reference>
<dbReference type="EMBL" id="CP014864">
    <property type="protein sequence ID" value="AMX01928.1"/>
    <property type="molecule type" value="Genomic_DNA"/>
</dbReference>
<gene>
    <name evidence="1" type="ORF">A3224_04410</name>
</gene>
<evidence type="ECO:0000313" key="2">
    <source>
        <dbReference type="Proteomes" id="UP000076077"/>
    </source>
</evidence>
<dbReference type="RefSeq" id="WP_067152001.1">
    <property type="nucleotide sequence ID" value="NZ_CP014864.1"/>
</dbReference>
<dbReference type="GeneID" id="76607295"/>
<dbReference type="KEGG" id="mthd:A3224_04410"/>
<evidence type="ECO:0000313" key="1">
    <source>
        <dbReference type="EMBL" id="AMX01928.1"/>
    </source>
</evidence>
<name>A0A143HJQ0_MICTH</name>
<sequence length="78" mass="8744">MRGVFERACQVYVELCDFITAESLSIAVVTASWFELYSPGTESVSEQAIEKLVEQRQNAARRKASRLFSEVELAILGD</sequence>
<organism evidence="1 2">
    <name type="scientific">Microbulbifer thermotolerans</name>
    <dbReference type="NCBI Taxonomy" id="252514"/>
    <lineage>
        <taxon>Bacteria</taxon>
        <taxon>Pseudomonadati</taxon>
        <taxon>Pseudomonadota</taxon>
        <taxon>Gammaproteobacteria</taxon>
        <taxon>Cellvibrionales</taxon>
        <taxon>Microbulbiferaceae</taxon>
        <taxon>Microbulbifer</taxon>
    </lineage>
</organism>
<dbReference type="OrthoDB" id="9963487at2"/>
<keyword evidence="2" id="KW-1185">Reference proteome</keyword>
<dbReference type="Proteomes" id="UP000076077">
    <property type="component" value="Chromosome"/>
</dbReference>
<proteinExistence type="predicted"/>
<protein>
    <submittedName>
        <fullName evidence="1">Uncharacterized protein</fullName>
    </submittedName>
</protein>